<protein>
    <submittedName>
        <fullName evidence="2">N-acetylglucosamine kinase</fullName>
    </submittedName>
</protein>
<gene>
    <name evidence="2" type="ORF">ACFQ4R_02890</name>
</gene>
<reference evidence="3" key="1">
    <citation type="journal article" date="2019" name="Int. J. Syst. Evol. Microbiol.">
        <title>The Global Catalogue of Microorganisms (GCM) 10K type strain sequencing project: providing services to taxonomists for standard genome sequencing and annotation.</title>
        <authorList>
            <consortium name="The Broad Institute Genomics Platform"/>
            <consortium name="The Broad Institute Genome Sequencing Center for Infectious Disease"/>
            <person name="Wu L."/>
            <person name="Ma J."/>
        </authorList>
    </citation>
    <scope>NUCLEOTIDE SEQUENCE [LARGE SCALE GENOMIC DNA]</scope>
    <source>
        <strain evidence="3">CCM 8937</strain>
    </source>
</reference>
<dbReference type="InterPro" id="IPR043129">
    <property type="entry name" value="ATPase_NBD"/>
</dbReference>
<dbReference type="EMBL" id="JBHTOH010000017">
    <property type="protein sequence ID" value="MFD1410569.1"/>
    <property type="molecule type" value="Genomic_DNA"/>
</dbReference>
<sequence length="299" mass="32057">MTYVIGVDSGGTHIVGQALTLAGEILAQTQSGPGNIFLDQPQTISNLTTVVTTLLQKLGRDDCQYILMGIAGVETTGNGAQVAADFTAKWQLPTYVISDAQLALLNGLEGHDGTLVIAGTGSVVYGRQNQQMWRYGGWGQLLGDTGSAYQIVAEAMKMLLKDYDLGRDSELAAILLPAFSATDPKQAVKHYYQLSRKEIAAVAVKIAQAAAAGNQAATNALVTQANALADEVLGLISRYQQPIPEKIAFSGSVLVHNSFYRETLLKKLQNVHSKLEPIVVSTNNGRGAIFWSRWHQVNA</sequence>
<dbReference type="GO" id="GO:0016301">
    <property type="term" value="F:kinase activity"/>
    <property type="evidence" value="ECO:0007669"/>
    <property type="project" value="UniProtKB-KW"/>
</dbReference>
<dbReference type="InterPro" id="IPR052519">
    <property type="entry name" value="Euk-type_GlcNAc_Kinase"/>
</dbReference>
<comment type="caution">
    <text evidence="2">The sequence shown here is derived from an EMBL/GenBank/DDBJ whole genome shotgun (WGS) entry which is preliminary data.</text>
</comment>
<keyword evidence="3" id="KW-1185">Reference proteome</keyword>
<evidence type="ECO:0000313" key="2">
    <source>
        <dbReference type="EMBL" id="MFD1410569.1"/>
    </source>
</evidence>
<feature type="domain" description="ATPase BadF/BadG/BcrA/BcrD type" evidence="1">
    <location>
        <begin position="5"/>
        <end position="267"/>
    </location>
</feature>
<organism evidence="2 3">
    <name type="scientific">Lapidilactobacillus gannanensis</name>
    <dbReference type="NCBI Taxonomy" id="2486002"/>
    <lineage>
        <taxon>Bacteria</taxon>
        <taxon>Bacillati</taxon>
        <taxon>Bacillota</taxon>
        <taxon>Bacilli</taxon>
        <taxon>Lactobacillales</taxon>
        <taxon>Lactobacillaceae</taxon>
        <taxon>Lapidilactobacillus</taxon>
    </lineage>
</organism>
<dbReference type="Gene3D" id="3.30.420.40">
    <property type="match status" value="2"/>
</dbReference>
<name>A0ABW4BKV5_9LACO</name>
<dbReference type="Proteomes" id="UP001597191">
    <property type="component" value="Unassembled WGS sequence"/>
</dbReference>
<dbReference type="InterPro" id="IPR002731">
    <property type="entry name" value="ATPase_BadF"/>
</dbReference>
<proteinExistence type="predicted"/>
<dbReference type="PANTHER" id="PTHR43190:SF3">
    <property type="entry name" value="N-ACETYL-D-GLUCOSAMINE KINASE"/>
    <property type="match status" value="1"/>
</dbReference>
<evidence type="ECO:0000313" key="3">
    <source>
        <dbReference type="Proteomes" id="UP001597191"/>
    </source>
</evidence>
<dbReference type="RefSeq" id="WP_125649823.1">
    <property type="nucleotide sequence ID" value="NZ_JBHTOH010000017.1"/>
</dbReference>
<dbReference type="Pfam" id="PF01869">
    <property type="entry name" value="BcrAD_BadFG"/>
    <property type="match status" value="1"/>
</dbReference>
<keyword evidence="2" id="KW-0808">Transferase</keyword>
<dbReference type="SUPFAM" id="SSF53067">
    <property type="entry name" value="Actin-like ATPase domain"/>
    <property type="match status" value="2"/>
</dbReference>
<dbReference type="PANTHER" id="PTHR43190">
    <property type="entry name" value="N-ACETYL-D-GLUCOSAMINE KINASE"/>
    <property type="match status" value="1"/>
</dbReference>
<evidence type="ECO:0000259" key="1">
    <source>
        <dbReference type="Pfam" id="PF01869"/>
    </source>
</evidence>
<accession>A0ABW4BKV5</accession>
<keyword evidence="2" id="KW-0418">Kinase</keyword>